<reference evidence="3" key="1">
    <citation type="submission" date="2020-10" db="EMBL/GenBank/DDBJ databases">
        <authorList>
            <person name="Kusch S."/>
        </authorList>
    </citation>
    <scope>NUCLEOTIDE SEQUENCE</scope>
    <source>
        <strain evidence="3">SwB9</strain>
    </source>
</reference>
<sequence>MFSKFVLLFSLLVAIEALAKTRAPSGGIVQGISPRGEHHSAQDVINQLGLAPSAEKGYYLETFRDSALYGNRSVSTAIYYLLEGAVGKSYWHRVDAAEVWHYYAGAPLTLYLSLDNGQPVRENLLGPDIFRNQTPQVVIAAHEWQQALSHGKWTLVGTTVAPAFTDSGFELAPPGWQPNGA</sequence>
<dbReference type="SUPFAM" id="SSF51182">
    <property type="entry name" value="RmlC-like cupins"/>
    <property type="match status" value="1"/>
</dbReference>
<accession>A0A8H2VPN7</accession>
<dbReference type="InterPro" id="IPR014710">
    <property type="entry name" value="RmlC-like_jellyroll"/>
</dbReference>
<dbReference type="InterPro" id="IPR039935">
    <property type="entry name" value="YML079W-like"/>
</dbReference>
<keyword evidence="1" id="KW-0732">Signal</keyword>
<feature type="signal peptide" evidence="1">
    <location>
        <begin position="1"/>
        <end position="19"/>
    </location>
</feature>
<dbReference type="CDD" id="cd06121">
    <property type="entry name" value="cupin_YML079wp"/>
    <property type="match status" value="1"/>
</dbReference>
<gene>
    <name evidence="3" type="ORF">SCLTRI_LOCUS1830</name>
</gene>
<evidence type="ECO:0000259" key="2">
    <source>
        <dbReference type="Pfam" id="PF06172"/>
    </source>
</evidence>
<proteinExistence type="predicted"/>
<dbReference type="InterPro" id="IPR009327">
    <property type="entry name" value="Cupin_DUF985"/>
</dbReference>
<dbReference type="InterPro" id="IPR011051">
    <property type="entry name" value="RmlC_Cupin_sf"/>
</dbReference>
<evidence type="ECO:0000256" key="1">
    <source>
        <dbReference type="SAM" id="SignalP"/>
    </source>
</evidence>
<dbReference type="EMBL" id="CAJHIA010000007">
    <property type="protein sequence ID" value="CAD6442038.1"/>
    <property type="molecule type" value="Genomic_DNA"/>
</dbReference>
<keyword evidence="4" id="KW-1185">Reference proteome</keyword>
<comment type="caution">
    <text evidence="3">The sequence shown here is derived from an EMBL/GenBank/DDBJ whole genome shotgun (WGS) entry which is preliminary data.</text>
</comment>
<feature type="domain" description="DUF985" evidence="2">
    <location>
        <begin position="42"/>
        <end position="172"/>
    </location>
</feature>
<dbReference type="AlphaFoldDB" id="A0A8H2VPN7"/>
<feature type="chain" id="PRO_5034416413" evidence="1">
    <location>
        <begin position="20"/>
        <end position="181"/>
    </location>
</feature>
<dbReference type="Proteomes" id="UP000624404">
    <property type="component" value="Unassembled WGS sequence"/>
</dbReference>
<organism evidence="3 4">
    <name type="scientific">Sclerotinia trifoliorum</name>
    <dbReference type="NCBI Taxonomy" id="28548"/>
    <lineage>
        <taxon>Eukaryota</taxon>
        <taxon>Fungi</taxon>
        <taxon>Dikarya</taxon>
        <taxon>Ascomycota</taxon>
        <taxon>Pezizomycotina</taxon>
        <taxon>Leotiomycetes</taxon>
        <taxon>Helotiales</taxon>
        <taxon>Sclerotiniaceae</taxon>
        <taxon>Sclerotinia</taxon>
    </lineage>
</organism>
<evidence type="ECO:0000313" key="3">
    <source>
        <dbReference type="EMBL" id="CAD6442038.1"/>
    </source>
</evidence>
<dbReference type="OrthoDB" id="6614653at2759"/>
<name>A0A8H2VPN7_9HELO</name>
<dbReference type="Gene3D" id="2.60.120.10">
    <property type="entry name" value="Jelly Rolls"/>
    <property type="match status" value="1"/>
</dbReference>
<dbReference type="PANTHER" id="PTHR33387">
    <property type="entry name" value="RMLC-LIKE JELLY ROLL FOLD PROTEIN"/>
    <property type="match status" value="1"/>
</dbReference>
<dbReference type="PANTHER" id="PTHR33387:SF3">
    <property type="entry name" value="DUF985 DOMAIN-CONTAINING PROTEIN"/>
    <property type="match status" value="1"/>
</dbReference>
<evidence type="ECO:0000313" key="4">
    <source>
        <dbReference type="Proteomes" id="UP000624404"/>
    </source>
</evidence>
<protein>
    <submittedName>
        <fullName evidence="3">8db922f9-62eb-42e3-9586-76389e188128</fullName>
    </submittedName>
</protein>
<dbReference type="Pfam" id="PF06172">
    <property type="entry name" value="Cupin_5"/>
    <property type="match status" value="1"/>
</dbReference>